<evidence type="ECO:0000313" key="5">
    <source>
        <dbReference type="EMBL" id="TCC54374.1"/>
    </source>
</evidence>
<keyword evidence="2" id="KW-0001">2Fe-2S</keyword>
<dbReference type="SUPFAM" id="SSF52343">
    <property type="entry name" value="Ferredoxin reductase-like, C-terminal NADP-linked domain"/>
    <property type="match status" value="1"/>
</dbReference>
<dbReference type="GO" id="GO:0016491">
    <property type="term" value="F:oxidoreductase activity"/>
    <property type="evidence" value="ECO:0007669"/>
    <property type="project" value="InterPro"/>
</dbReference>
<dbReference type="Gene3D" id="2.40.30.10">
    <property type="entry name" value="Translation factors"/>
    <property type="match status" value="1"/>
</dbReference>
<dbReference type="PRINTS" id="PR00410">
    <property type="entry name" value="PHEHYDRXLASE"/>
</dbReference>
<dbReference type="Proteomes" id="UP000291144">
    <property type="component" value="Unassembled WGS sequence"/>
</dbReference>
<comment type="caution">
    <text evidence="5">The sequence shown here is derived from an EMBL/GenBank/DDBJ whole genome shotgun (WGS) entry which is preliminary data.</text>
</comment>
<dbReference type="PROSITE" id="PS51384">
    <property type="entry name" value="FAD_FR"/>
    <property type="match status" value="1"/>
</dbReference>
<name>A0A4R0K6B2_9ACTN</name>
<dbReference type="PANTHER" id="PTHR47354">
    <property type="entry name" value="NADH OXIDOREDUCTASE HCR"/>
    <property type="match status" value="1"/>
</dbReference>
<keyword evidence="3" id="KW-0411">Iron-sulfur</keyword>
<dbReference type="InterPro" id="IPR001709">
    <property type="entry name" value="Flavoprot_Pyr_Nucl_cyt_Rdtase"/>
</dbReference>
<dbReference type="InterPro" id="IPR008333">
    <property type="entry name" value="Cbr1-like_FAD-bd_dom"/>
</dbReference>
<dbReference type="SUPFAM" id="SSF63380">
    <property type="entry name" value="Riboflavin synthase domain-like"/>
    <property type="match status" value="1"/>
</dbReference>
<dbReference type="GO" id="GO:0051537">
    <property type="term" value="F:2 iron, 2 sulfur cluster binding"/>
    <property type="evidence" value="ECO:0007669"/>
    <property type="project" value="UniProtKB-KW"/>
</dbReference>
<proteinExistence type="predicted"/>
<evidence type="ECO:0000256" key="3">
    <source>
        <dbReference type="ARBA" id="ARBA00023014"/>
    </source>
</evidence>
<sequence>MERAALPGRLTWQTATVVSMTVETPRVTTIALAMQDRPGHRAGQHVDVRLTAPDGYQTERSYSIASAPEDAYVSLTVERLDDGEVSPYLVDELRPGDELELRGPVGGYFVWDNEFGGDPLFLVAGGSGLAPFRSMLRHHRASGSGAPVRVLCSARSLELLIYREELFKLAADDLVDVSVTLTREVPDDWRGYRGRIDLALLATTGWSRKEEPRTYICGPTAFVETAAAGMVALGHDPGRIRTERFGGTGV</sequence>
<dbReference type="AlphaFoldDB" id="A0A4R0K6B2"/>
<comment type="cofactor">
    <cofactor evidence="1">
        <name>FAD</name>
        <dbReference type="ChEBI" id="CHEBI:57692"/>
    </cofactor>
</comment>
<keyword evidence="2" id="KW-0479">Metal-binding</keyword>
<dbReference type="OrthoDB" id="5179582at2"/>
<feature type="domain" description="FAD-binding FR-type" evidence="4">
    <location>
        <begin position="10"/>
        <end position="111"/>
    </location>
</feature>
<dbReference type="InterPro" id="IPR017927">
    <property type="entry name" value="FAD-bd_FR_type"/>
</dbReference>
<dbReference type="Pfam" id="PF00175">
    <property type="entry name" value="NAD_binding_1"/>
    <property type="match status" value="1"/>
</dbReference>
<reference evidence="5 6" key="1">
    <citation type="submission" date="2019-02" db="EMBL/GenBank/DDBJ databases">
        <title>Kribbella capetownensis sp. nov. and Kribbella speibonae sp. nov., isolated from soil.</title>
        <authorList>
            <person name="Curtis S.M."/>
            <person name="Norton I."/>
            <person name="Everest G.J."/>
            <person name="Meyers P.R."/>
        </authorList>
    </citation>
    <scope>NUCLEOTIDE SEQUENCE [LARGE SCALE GENOMIC DNA]</scope>
    <source>
        <strain evidence="5 6">NRRL B-24813</strain>
    </source>
</reference>
<dbReference type="EMBL" id="SJKB01000019">
    <property type="protein sequence ID" value="TCC54374.1"/>
    <property type="molecule type" value="Genomic_DNA"/>
</dbReference>
<evidence type="ECO:0000256" key="2">
    <source>
        <dbReference type="ARBA" id="ARBA00022714"/>
    </source>
</evidence>
<evidence type="ECO:0000313" key="6">
    <source>
        <dbReference type="Proteomes" id="UP000291144"/>
    </source>
</evidence>
<accession>A0A4R0K6B2</accession>
<evidence type="ECO:0000259" key="4">
    <source>
        <dbReference type="PROSITE" id="PS51384"/>
    </source>
</evidence>
<dbReference type="InterPro" id="IPR001433">
    <property type="entry name" value="OxRdtase_FAD/NAD-bd"/>
</dbReference>
<keyword evidence="6" id="KW-1185">Reference proteome</keyword>
<dbReference type="CDD" id="cd06217">
    <property type="entry name" value="FNR_iron_sulfur_binding_3"/>
    <property type="match status" value="1"/>
</dbReference>
<keyword evidence="2" id="KW-0408">Iron</keyword>
<dbReference type="Pfam" id="PF00970">
    <property type="entry name" value="FAD_binding_6"/>
    <property type="match status" value="1"/>
</dbReference>
<evidence type="ECO:0000256" key="1">
    <source>
        <dbReference type="ARBA" id="ARBA00001974"/>
    </source>
</evidence>
<dbReference type="InterPro" id="IPR017938">
    <property type="entry name" value="Riboflavin_synthase-like_b-brl"/>
</dbReference>
<dbReference type="PANTHER" id="PTHR47354:SF5">
    <property type="entry name" value="PROTEIN RFBI"/>
    <property type="match status" value="1"/>
</dbReference>
<gene>
    <name evidence="5" type="ORF">E0H73_38630</name>
</gene>
<dbReference type="PRINTS" id="PR00371">
    <property type="entry name" value="FPNCR"/>
</dbReference>
<protein>
    <submittedName>
        <fullName evidence="5">Oxidoreductase</fullName>
    </submittedName>
</protein>
<dbReference type="InterPro" id="IPR050415">
    <property type="entry name" value="MRET"/>
</dbReference>
<organism evidence="5 6">
    <name type="scientific">Kribbella pittospori</name>
    <dbReference type="NCBI Taxonomy" id="722689"/>
    <lineage>
        <taxon>Bacteria</taxon>
        <taxon>Bacillati</taxon>
        <taxon>Actinomycetota</taxon>
        <taxon>Actinomycetes</taxon>
        <taxon>Propionibacteriales</taxon>
        <taxon>Kribbellaceae</taxon>
        <taxon>Kribbella</taxon>
    </lineage>
</organism>
<dbReference type="InterPro" id="IPR039261">
    <property type="entry name" value="FNR_nucleotide-bd"/>
</dbReference>
<dbReference type="Gene3D" id="3.40.50.80">
    <property type="entry name" value="Nucleotide-binding domain of ferredoxin-NADP reductase (FNR) module"/>
    <property type="match status" value="1"/>
</dbReference>